<gene>
    <name evidence="2" type="primary">Dgri\GH20605</name>
    <name evidence="2" type="ORF">Dgri_GH20605</name>
</gene>
<organism evidence="3">
    <name type="scientific">Drosophila grimshawi</name>
    <name type="common">Hawaiian fruit fly</name>
    <name type="synonym">Idiomyia grimshawi</name>
    <dbReference type="NCBI Taxonomy" id="7222"/>
    <lineage>
        <taxon>Eukaryota</taxon>
        <taxon>Metazoa</taxon>
        <taxon>Ecdysozoa</taxon>
        <taxon>Arthropoda</taxon>
        <taxon>Hexapoda</taxon>
        <taxon>Insecta</taxon>
        <taxon>Pterygota</taxon>
        <taxon>Neoptera</taxon>
        <taxon>Endopterygota</taxon>
        <taxon>Diptera</taxon>
        <taxon>Brachycera</taxon>
        <taxon>Muscomorpha</taxon>
        <taxon>Ephydroidea</taxon>
        <taxon>Drosophilidae</taxon>
        <taxon>Drosophila</taxon>
        <taxon>Hawaiian Drosophila</taxon>
    </lineage>
</organism>
<dbReference type="OMA" id="IVGLHPC"/>
<accession>B4J7V3</accession>
<reference evidence="2 3" key="1">
    <citation type="journal article" date="2007" name="Nature">
        <title>Evolution of genes and genomes on the Drosophila phylogeny.</title>
        <authorList>
            <consortium name="Drosophila 12 Genomes Consortium"/>
            <person name="Clark A.G."/>
            <person name="Eisen M.B."/>
            <person name="Smith D.R."/>
            <person name="Bergman C.M."/>
            <person name="Oliver B."/>
            <person name="Markow T.A."/>
            <person name="Kaufman T.C."/>
            <person name="Kellis M."/>
            <person name="Gelbart W."/>
            <person name="Iyer V.N."/>
            <person name="Pollard D.A."/>
            <person name="Sackton T.B."/>
            <person name="Larracuente A.M."/>
            <person name="Singh N.D."/>
            <person name="Abad J.P."/>
            <person name="Abt D.N."/>
            <person name="Adryan B."/>
            <person name="Aguade M."/>
            <person name="Akashi H."/>
            <person name="Anderson W.W."/>
            <person name="Aquadro C.F."/>
            <person name="Ardell D.H."/>
            <person name="Arguello R."/>
            <person name="Artieri C.G."/>
            <person name="Barbash D.A."/>
            <person name="Barker D."/>
            <person name="Barsanti P."/>
            <person name="Batterham P."/>
            <person name="Batzoglou S."/>
            <person name="Begun D."/>
            <person name="Bhutkar A."/>
            <person name="Blanco E."/>
            <person name="Bosak S.A."/>
            <person name="Bradley R.K."/>
            <person name="Brand A.D."/>
            <person name="Brent M.R."/>
            <person name="Brooks A.N."/>
            <person name="Brown R.H."/>
            <person name="Butlin R.K."/>
            <person name="Caggese C."/>
            <person name="Calvi B.R."/>
            <person name="Bernardo de Carvalho A."/>
            <person name="Caspi A."/>
            <person name="Castrezana S."/>
            <person name="Celniker S.E."/>
            <person name="Chang J.L."/>
            <person name="Chapple C."/>
            <person name="Chatterji S."/>
            <person name="Chinwalla A."/>
            <person name="Civetta A."/>
            <person name="Clifton S.W."/>
            <person name="Comeron J.M."/>
            <person name="Costello J.C."/>
            <person name="Coyne J.A."/>
            <person name="Daub J."/>
            <person name="David R.G."/>
            <person name="Delcher A.L."/>
            <person name="Delehaunty K."/>
            <person name="Do C.B."/>
            <person name="Ebling H."/>
            <person name="Edwards K."/>
            <person name="Eickbush T."/>
            <person name="Evans J.D."/>
            <person name="Filipski A."/>
            <person name="Findeiss S."/>
            <person name="Freyhult E."/>
            <person name="Fulton L."/>
            <person name="Fulton R."/>
            <person name="Garcia A.C."/>
            <person name="Gardiner A."/>
            <person name="Garfield D.A."/>
            <person name="Garvin B.E."/>
            <person name="Gibson G."/>
            <person name="Gilbert D."/>
            <person name="Gnerre S."/>
            <person name="Godfrey J."/>
            <person name="Good R."/>
            <person name="Gotea V."/>
            <person name="Gravely B."/>
            <person name="Greenberg A.J."/>
            <person name="Griffiths-Jones S."/>
            <person name="Gross S."/>
            <person name="Guigo R."/>
            <person name="Gustafson E.A."/>
            <person name="Haerty W."/>
            <person name="Hahn M.W."/>
            <person name="Halligan D.L."/>
            <person name="Halpern A.L."/>
            <person name="Halter G.M."/>
            <person name="Han M.V."/>
            <person name="Heger A."/>
            <person name="Hillier L."/>
            <person name="Hinrichs A.S."/>
            <person name="Holmes I."/>
            <person name="Hoskins R.A."/>
            <person name="Hubisz M.J."/>
            <person name="Hultmark D."/>
            <person name="Huntley M.A."/>
            <person name="Jaffe D.B."/>
            <person name="Jagadeeshan S."/>
            <person name="Jeck W.R."/>
            <person name="Johnson J."/>
            <person name="Jones C.D."/>
            <person name="Jordan W.C."/>
            <person name="Karpen G.H."/>
            <person name="Kataoka E."/>
            <person name="Keightley P.D."/>
            <person name="Kheradpour P."/>
            <person name="Kirkness E.F."/>
            <person name="Koerich L.B."/>
            <person name="Kristiansen K."/>
            <person name="Kudrna D."/>
            <person name="Kulathinal R.J."/>
            <person name="Kumar S."/>
            <person name="Kwok R."/>
            <person name="Lander E."/>
            <person name="Langley C.H."/>
            <person name="Lapoint R."/>
            <person name="Lazzaro B.P."/>
            <person name="Lee S.J."/>
            <person name="Levesque L."/>
            <person name="Li R."/>
            <person name="Lin C.F."/>
            <person name="Lin M.F."/>
            <person name="Lindblad-Toh K."/>
            <person name="Llopart A."/>
            <person name="Long M."/>
            <person name="Low L."/>
            <person name="Lozovsky E."/>
            <person name="Lu J."/>
            <person name="Luo M."/>
            <person name="Machado C.A."/>
            <person name="Makalowski W."/>
            <person name="Marzo M."/>
            <person name="Matsuda M."/>
            <person name="Matzkin L."/>
            <person name="McAllister B."/>
            <person name="McBride C.S."/>
            <person name="McKernan B."/>
            <person name="McKernan K."/>
            <person name="Mendez-Lago M."/>
            <person name="Minx P."/>
            <person name="Mollenhauer M.U."/>
            <person name="Montooth K."/>
            <person name="Mount S.M."/>
            <person name="Mu X."/>
            <person name="Myers E."/>
            <person name="Negre B."/>
            <person name="Newfeld S."/>
            <person name="Nielsen R."/>
            <person name="Noor M.A."/>
            <person name="O'Grady P."/>
            <person name="Pachter L."/>
            <person name="Papaceit M."/>
            <person name="Parisi M.J."/>
            <person name="Parisi M."/>
            <person name="Parts L."/>
            <person name="Pedersen J.S."/>
            <person name="Pesole G."/>
            <person name="Phillippy A.M."/>
            <person name="Ponting C.P."/>
            <person name="Pop M."/>
            <person name="Porcelli D."/>
            <person name="Powell J.R."/>
            <person name="Prohaska S."/>
            <person name="Pruitt K."/>
            <person name="Puig M."/>
            <person name="Quesneville H."/>
            <person name="Ram K.R."/>
            <person name="Rand D."/>
            <person name="Rasmussen M.D."/>
            <person name="Reed L.K."/>
            <person name="Reenan R."/>
            <person name="Reily A."/>
            <person name="Remington K.A."/>
            <person name="Rieger T.T."/>
            <person name="Ritchie M.G."/>
            <person name="Robin C."/>
            <person name="Rogers Y.H."/>
            <person name="Rohde C."/>
            <person name="Rozas J."/>
            <person name="Rubenfield M.J."/>
            <person name="Ruiz A."/>
            <person name="Russo S."/>
            <person name="Salzberg S.L."/>
            <person name="Sanchez-Gracia A."/>
            <person name="Saranga D.J."/>
            <person name="Sato H."/>
            <person name="Schaeffer S.W."/>
            <person name="Schatz M.C."/>
            <person name="Schlenke T."/>
            <person name="Schwartz R."/>
            <person name="Segarra C."/>
            <person name="Singh R.S."/>
            <person name="Sirot L."/>
            <person name="Sirota M."/>
            <person name="Sisneros N.B."/>
            <person name="Smith C.D."/>
            <person name="Smith T.F."/>
            <person name="Spieth J."/>
            <person name="Stage D.E."/>
            <person name="Stark A."/>
            <person name="Stephan W."/>
            <person name="Strausberg R.L."/>
            <person name="Strempel S."/>
            <person name="Sturgill D."/>
            <person name="Sutton G."/>
            <person name="Sutton G.G."/>
            <person name="Tao W."/>
            <person name="Teichmann S."/>
            <person name="Tobari Y.N."/>
            <person name="Tomimura Y."/>
            <person name="Tsolas J.M."/>
            <person name="Valente V.L."/>
            <person name="Venter E."/>
            <person name="Venter J.C."/>
            <person name="Vicario S."/>
            <person name="Vieira F.G."/>
            <person name="Vilella A.J."/>
            <person name="Villasante A."/>
            <person name="Walenz B."/>
            <person name="Wang J."/>
            <person name="Wasserman M."/>
            <person name="Watts T."/>
            <person name="Wilson D."/>
            <person name="Wilson R.K."/>
            <person name="Wing R.A."/>
            <person name="Wolfner M.F."/>
            <person name="Wong A."/>
            <person name="Wong G.K."/>
            <person name="Wu C.I."/>
            <person name="Wu G."/>
            <person name="Yamamoto D."/>
            <person name="Yang H.P."/>
            <person name="Yang S.P."/>
            <person name="Yorke J.A."/>
            <person name="Yoshida K."/>
            <person name="Zdobnov E."/>
            <person name="Zhang P."/>
            <person name="Zhang Y."/>
            <person name="Zimin A.V."/>
            <person name="Baldwin J."/>
            <person name="Abdouelleil A."/>
            <person name="Abdulkadir J."/>
            <person name="Abebe A."/>
            <person name="Abera B."/>
            <person name="Abreu J."/>
            <person name="Acer S.C."/>
            <person name="Aftuck L."/>
            <person name="Alexander A."/>
            <person name="An P."/>
            <person name="Anderson E."/>
            <person name="Anderson S."/>
            <person name="Arachi H."/>
            <person name="Azer M."/>
            <person name="Bachantsang P."/>
            <person name="Barry A."/>
            <person name="Bayul T."/>
            <person name="Berlin A."/>
            <person name="Bessette D."/>
            <person name="Bloom T."/>
            <person name="Blye J."/>
            <person name="Boguslavskiy L."/>
            <person name="Bonnet C."/>
            <person name="Boukhgalter B."/>
            <person name="Bourzgui I."/>
            <person name="Brown A."/>
            <person name="Cahill P."/>
            <person name="Channer S."/>
            <person name="Cheshatsang Y."/>
            <person name="Chuda L."/>
            <person name="Citroen M."/>
            <person name="Collymore A."/>
            <person name="Cooke P."/>
            <person name="Costello M."/>
            <person name="D'Aco K."/>
            <person name="Daza R."/>
            <person name="De Haan G."/>
            <person name="DeGray S."/>
            <person name="DeMaso C."/>
            <person name="Dhargay N."/>
            <person name="Dooley K."/>
            <person name="Dooley E."/>
            <person name="Doricent M."/>
            <person name="Dorje P."/>
            <person name="Dorjee K."/>
            <person name="Dupes A."/>
            <person name="Elong R."/>
            <person name="Falk J."/>
            <person name="Farina A."/>
            <person name="Faro S."/>
            <person name="Ferguson D."/>
            <person name="Fisher S."/>
            <person name="Foley C.D."/>
            <person name="Franke A."/>
            <person name="Friedrich D."/>
            <person name="Gadbois L."/>
            <person name="Gearin G."/>
            <person name="Gearin C.R."/>
            <person name="Giannoukos G."/>
            <person name="Goode T."/>
            <person name="Graham J."/>
            <person name="Grandbois E."/>
            <person name="Grewal S."/>
            <person name="Gyaltsen K."/>
            <person name="Hafez N."/>
            <person name="Hagos B."/>
            <person name="Hall J."/>
            <person name="Henson C."/>
            <person name="Hollinger A."/>
            <person name="Honan T."/>
            <person name="Huard M.D."/>
            <person name="Hughes L."/>
            <person name="Hurhula B."/>
            <person name="Husby M.E."/>
            <person name="Kamat A."/>
            <person name="Kanga B."/>
            <person name="Kashin S."/>
            <person name="Khazanovich D."/>
            <person name="Kisner P."/>
            <person name="Lance K."/>
            <person name="Lara M."/>
            <person name="Lee W."/>
            <person name="Lennon N."/>
            <person name="Letendre F."/>
            <person name="LeVine R."/>
            <person name="Lipovsky A."/>
            <person name="Liu X."/>
            <person name="Liu J."/>
            <person name="Liu S."/>
            <person name="Lokyitsang T."/>
            <person name="Lokyitsang Y."/>
            <person name="Lubonja R."/>
            <person name="Lui A."/>
            <person name="MacDonald P."/>
            <person name="Magnisalis V."/>
            <person name="Maru K."/>
            <person name="Matthews C."/>
            <person name="McCusker W."/>
            <person name="McDonough S."/>
            <person name="Mehta T."/>
            <person name="Meldrim J."/>
            <person name="Meneus L."/>
            <person name="Mihai O."/>
            <person name="Mihalev A."/>
            <person name="Mihova T."/>
            <person name="Mittelman R."/>
            <person name="Mlenga V."/>
            <person name="Montmayeur A."/>
            <person name="Mulrain L."/>
            <person name="Navidi A."/>
            <person name="Naylor J."/>
            <person name="Negash T."/>
            <person name="Nguyen T."/>
            <person name="Nguyen N."/>
            <person name="Nicol R."/>
            <person name="Norbu C."/>
            <person name="Norbu N."/>
            <person name="Novod N."/>
            <person name="O'Neill B."/>
            <person name="Osman S."/>
            <person name="Markiewicz E."/>
            <person name="Oyono O.L."/>
            <person name="Patti C."/>
            <person name="Phunkhang P."/>
            <person name="Pierre F."/>
            <person name="Priest M."/>
            <person name="Raghuraman S."/>
            <person name="Rege F."/>
            <person name="Reyes R."/>
            <person name="Rise C."/>
            <person name="Rogov P."/>
            <person name="Ross K."/>
            <person name="Ryan E."/>
            <person name="Settipalli S."/>
            <person name="Shea T."/>
            <person name="Sherpa N."/>
            <person name="Shi L."/>
            <person name="Shih D."/>
            <person name="Sparrow T."/>
            <person name="Spaulding J."/>
            <person name="Stalker J."/>
            <person name="Stange-Thomann N."/>
            <person name="Stavropoulos S."/>
            <person name="Stone C."/>
            <person name="Strader C."/>
            <person name="Tesfaye S."/>
            <person name="Thomson T."/>
            <person name="Thoulutsang Y."/>
            <person name="Thoulutsang D."/>
            <person name="Topham K."/>
            <person name="Topping I."/>
            <person name="Tsamla T."/>
            <person name="Vassiliev H."/>
            <person name="Vo A."/>
            <person name="Wangchuk T."/>
            <person name="Wangdi T."/>
            <person name="Weiand M."/>
            <person name="Wilkinson J."/>
            <person name="Wilson A."/>
            <person name="Yadav S."/>
            <person name="Young G."/>
            <person name="Yu Q."/>
            <person name="Zembek L."/>
            <person name="Zhong D."/>
            <person name="Zimmer A."/>
            <person name="Zwirko Z."/>
            <person name="Jaffe D.B."/>
            <person name="Alvarez P."/>
            <person name="Brockman W."/>
            <person name="Butler J."/>
            <person name="Chin C."/>
            <person name="Gnerre S."/>
            <person name="Grabherr M."/>
            <person name="Kleber M."/>
            <person name="Mauceli E."/>
            <person name="MacCallum I."/>
        </authorList>
    </citation>
    <scope>NUCLEOTIDE SEQUENCE [LARGE SCALE GENOMIC DNA]</scope>
    <source>
        <strain evidence="3">Tucson 15287-2541.00</strain>
    </source>
</reference>
<dbReference type="InterPro" id="IPR025714">
    <property type="entry name" value="Methyltranfer_dom"/>
</dbReference>
<dbReference type="Proteomes" id="UP000001070">
    <property type="component" value="Unassembled WGS sequence"/>
</dbReference>
<evidence type="ECO:0000313" key="3">
    <source>
        <dbReference type="Proteomes" id="UP000001070"/>
    </source>
</evidence>
<dbReference type="OrthoDB" id="5875367at2759"/>
<dbReference type="Pfam" id="PF13679">
    <property type="entry name" value="Methyltransf_32"/>
    <property type="match status" value="1"/>
</dbReference>
<keyword evidence="3" id="KW-1185">Reference proteome</keyword>
<dbReference type="InterPro" id="IPR052220">
    <property type="entry name" value="METTL25"/>
</dbReference>
<name>B4J7V3_DROGR</name>
<sequence length="462" mass="52830">MLNISNKIAACLQVVKKYEWLLDSYVLDFYVNDHWSKLSASWQKHLERLPIDALSELLQSEDDVSGETSRVLWPLELLALRQVLRSLCISRSPKMQLEVALPSCPLLEHRKLKHMFMKCVKPKKAHEIKRMAAFCARSCDHTAIDFVVDFGAGLGHLARVLGYGYGIQVCCFEMQAELNRQALAIDDKLESIAAKHMSASERVHFKRPAHLTQRLTSNTKPGEFIESIREAFQLPPDCDFQFGIIGLHPCGDLGATLMRIFLSCKQAKFLNFVGCCYQKMSTQQTHPQMELHGYPLSSQLLRLSSNQSQLSYEAREIACHAIESYRDRLQAGQYEFLKIHSLRAAAERIIVQHMPDLRHSALRNVKHVPGMTFNDYFQKAIVGTKFAMLPAGNPDQIEADLWHWRRIVCFYALRLMLAPQVESIILYDRAMFLLENDCQVNIEAIFDPRISPRNHITSAIKS</sequence>
<dbReference type="KEGG" id="dgr:6561189"/>
<dbReference type="PANTHER" id="PTHR12496:SF2">
    <property type="entry name" value="METHYLTRANSFERASE-LIKE PROTEIN 25B"/>
    <property type="match status" value="1"/>
</dbReference>
<proteinExistence type="predicted"/>
<dbReference type="HOGENOM" id="CLU_016581_3_0_1"/>
<protein>
    <submittedName>
        <fullName evidence="2">GH20605</fullName>
    </submittedName>
</protein>
<dbReference type="FunCoup" id="B4J7V3">
    <property type="interactions" value="565"/>
</dbReference>
<dbReference type="EMBL" id="CH916367">
    <property type="protein sequence ID" value="EDW01159.1"/>
    <property type="molecule type" value="Genomic_DNA"/>
</dbReference>
<dbReference type="PANTHER" id="PTHR12496">
    <property type="entry name" value="CGI-41 METHYLTRANSFERASE"/>
    <property type="match status" value="1"/>
</dbReference>
<evidence type="ECO:0000259" key="1">
    <source>
        <dbReference type="Pfam" id="PF13679"/>
    </source>
</evidence>
<dbReference type="PhylomeDB" id="B4J7V3"/>
<dbReference type="InParanoid" id="B4J7V3"/>
<feature type="domain" description="Methyltransferase" evidence="1">
    <location>
        <begin position="123"/>
        <end position="283"/>
    </location>
</feature>
<dbReference type="eggNOG" id="KOG2651">
    <property type="taxonomic scope" value="Eukaryota"/>
</dbReference>
<evidence type="ECO:0000313" key="2">
    <source>
        <dbReference type="EMBL" id="EDW01159.1"/>
    </source>
</evidence>
<dbReference type="AlphaFoldDB" id="B4J7V3"/>